<dbReference type="OrthoDB" id="3222060at2759"/>
<evidence type="ECO:0000313" key="3">
    <source>
        <dbReference type="Proteomes" id="UP000027265"/>
    </source>
</evidence>
<evidence type="ECO:0000256" key="1">
    <source>
        <dbReference type="SAM" id="MobiDB-lite"/>
    </source>
</evidence>
<keyword evidence="3" id="KW-1185">Reference proteome</keyword>
<feature type="compositionally biased region" description="Polar residues" evidence="1">
    <location>
        <begin position="62"/>
        <end position="83"/>
    </location>
</feature>
<name>A0A067QCE1_9AGAM</name>
<feature type="region of interest" description="Disordered" evidence="1">
    <location>
        <begin position="149"/>
        <end position="197"/>
    </location>
</feature>
<proteinExistence type="predicted"/>
<dbReference type="AlphaFoldDB" id="A0A067QCE1"/>
<dbReference type="Proteomes" id="UP000027265">
    <property type="component" value="Unassembled WGS sequence"/>
</dbReference>
<feature type="compositionally biased region" description="Low complexity" evidence="1">
    <location>
        <begin position="185"/>
        <end position="195"/>
    </location>
</feature>
<feature type="compositionally biased region" description="Polar residues" evidence="1">
    <location>
        <begin position="151"/>
        <end position="176"/>
    </location>
</feature>
<accession>A0A067QCE1</accession>
<feature type="region of interest" description="Disordered" evidence="1">
    <location>
        <begin position="361"/>
        <end position="380"/>
    </location>
</feature>
<feature type="compositionally biased region" description="Low complexity" evidence="1">
    <location>
        <begin position="214"/>
        <end position="242"/>
    </location>
</feature>
<organism evidence="2 3">
    <name type="scientific">Jaapia argillacea MUCL 33604</name>
    <dbReference type="NCBI Taxonomy" id="933084"/>
    <lineage>
        <taxon>Eukaryota</taxon>
        <taxon>Fungi</taxon>
        <taxon>Dikarya</taxon>
        <taxon>Basidiomycota</taxon>
        <taxon>Agaricomycotina</taxon>
        <taxon>Agaricomycetes</taxon>
        <taxon>Agaricomycetidae</taxon>
        <taxon>Jaapiales</taxon>
        <taxon>Jaapiaceae</taxon>
        <taxon>Jaapia</taxon>
    </lineage>
</organism>
<dbReference type="STRING" id="933084.A0A067QCE1"/>
<feature type="compositionally biased region" description="Low complexity" evidence="1">
    <location>
        <begin position="37"/>
        <end position="55"/>
    </location>
</feature>
<gene>
    <name evidence="2" type="ORF">JAAARDRAFT_600587</name>
</gene>
<evidence type="ECO:0000313" key="2">
    <source>
        <dbReference type="EMBL" id="KDQ60256.1"/>
    </source>
</evidence>
<feature type="region of interest" description="Disordered" evidence="1">
    <location>
        <begin position="213"/>
        <end position="242"/>
    </location>
</feature>
<protein>
    <submittedName>
        <fullName evidence="2">Uncharacterized protein</fullName>
    </submittedName>
</protein>
<dbReference type="HOGENOM" id="CLU_044611_0_0_1"/>
<reference evidence="3" key="1">
    <citation type="journal article" date="2014" name="Proc. Natl. Acad. Sci. U.S.A.">
        <title>Extensive sampling of basidiomycete genomes demonstrates inadequacy of the white-rot/brown-rot paradigm for wood decay fungi.</title>
        <authorList>
            <person name="Riley R."/>
            <person name="Salamov A.A."/>
            <person name="Brown D.W."/>
            <person name="Nagy L.G."/>
            <person name="Floudas D."/>
            <person name="Held B.W."/>
            <person name="Levasseur A."/>
            <person name="Lombard V."/>
            <person name="Morin E."/>
            <person name="Otillar R."/>
            <person name="Lindquist E.A."/>
            <person name="Sun H."/>
            <person name="LaButti K.M."/>
            <person name="Schmutz J."/>
            <person name="Jabbour D."/>
            <person name="Luo H."/>
            <person name="Baker S.E."/>
            <person name="Pisabarro A.G."/>
            <person name="Walton J.D."/>
            <person name="Blanchette R.A."/>
            <person name="Henrissat B."/>
            <person name="Martin F."/>
            <person name="Cullen D."/>
            <person name="Hibbett D.S."/>
            <person name="Grigoriev I.V."/>
        </authorList>
    </citation>
    <scope>NUCLEOTIDE SEQUENCE [LARGE SCALE GENOMIC DNA]</scope>
    <source>
        <strain evidence="3">MUCL 33604</strain>
    </source>
</reference>
<sequence length="380" mass="41701">MFPHRTSNPSQILSYSGSLCHRRHFRNICSRMHRRQSQQPPVNPRPSSSSTSSLSGAMGATHISSHPGQASWNQRVSSQSQIGQGFDGLSGPIHGAPPSMPSPEMFVAPNTEEQYSAYGYAQPSYPNMQMPSDPAALLSSYSGQVYDPVQRSRSTAPGHSYSMSGNAYTSSHSAHSAQVPPDFAPSSSRSSQPSREQLVAEIRHLRNRVRELESANSATAHSSPSSSTGAESAPSSPSFEASLRARTDTRIRMFCSLNRAGNALCSWHDSRRERRLYPPRGAPPGYMNCGCTYEEALFEESLARHEVGGYLPGDSVRMDPALRNPLLRLLQQRYGYRDGDFERDPTTGGWVEGEGHQVWEAKARNAAASSARKVKSDERR</sequence>
<feature type="region of interest" description="Disordered" evidence="1">
    <location>
        <begin position="32"/>
        <end position="106"/>
    </location>
</feature>
<dbReference type="InParanoid" id="A0A067QCE1"/>
<dbReference type="EMBL" id="KL197714">
    <property type="protein sequence ID" value="KDQ60256.1"/>
    <property type="molecule type" value="Genomic_DNA"/>
</dbReference>